<gene>
    <name evidence="18" type="primary">LOC102809207</name>
</gene>
<dbReference type="RefSeq" id="XP_006813336.1">
    <property type="nucleotide sequence ID" value="XM_006813273.1"/>
</dbReference>
<evidence type="ECO:0000256" key="4">
    <source>
        <dbReference type="ARBA" id="ARBA00022679"/>
    </source>
</evidence>
<dbReference type="InterPro" id="IPR018391">
    <property type="entry name" value="PQQ_b-propeller_rpt"/>
</dbReference>
<evidence type="ECO:0000256" key="13">
    <source>
        <dbReference type="SAM" id="Phobius"/>
    </source>
</evidence>
<dbReference type="InterPro" id="IPR038357">
    <property type="entry name" value="KEN_sf"/>
</dbReference>
<feature type="domain" description="KEN" evidence="16">
    <location>
        <begin position="778"/>
        <end position="906"/>
    </location>
</feature>
<keyword evidence="7" id="KW-0547">Nucleotide-binding</keyword>
<dbReference type="InterPro" id="IPR015943">
    <property type="entry name" value="WD40/YVTN_repeat-like_dom_sf"/>
</dbReference>
<dbReference type="InterPro" id="IPR008271">
    <property type="entry name" value="Ser/Thr_kinase_AS"/>
</dbReference>
<dbReference type="SUPFAM" id="SSF56112">
    <property type="entry name" value="Protein kinase-like (PK-like)"/>
    <property type="match status" value="1"/>
</dbReference>
<evidence type="ECO:0000256" key="9">
    <source>
        <dbReference type="ARBA" id="ARBA00022840"/>
    </source>
</evidence>
<comment type="subcellular location">
    <subcellularLocation>
        <location evidence="1">Membrane</location>
        <topology evidence="1">Single-pass type I membrane protein</topology>
    </subcellularLocation>
</comment>
<dbReference type="CDD" id="cd09769">
    <property type="entry name" value="Luminal_IRE1"/>
    <property type="match status" value="1"/>
</dbReference>
<feature type="region of interest" description="Disordered" evidence="12">
    <location>
        <begin position="398"/>
        <end position="440"/>
    </location>
</feature>
<keyword evidence="9" id="KW-0067">ATP-binding</keyword>
<dbReference type="SMART" id="SM00564">
    <property type="entry name" value="PQQ"/>
    <property type="match status" value="4"/>
</dbReference>
<evidence type="ECO:0000313" key="17">
    <source>
        <dbReference type="Proteomes" id="UP000694865"/>
    </source>
</evidence>
<keyword evidence="6 14" id="KW-0732">Signal</keyword>
<dbReference type="Proteomes" id="UP000694865">
    <property type="component" value="Unplaced"/>
</dbReference>
<evidence type="ECO:0000256" key="12">
    <source>
        <dbReference type="SAM" id="MobiDB-lite"/>
    </source>
</evidence>
<dbReference type="PROSITE" id="PS50011">
    <property type="entry name" value="PROTEIN_KINASE_DOM"/>
    <property type="match status" value="1"/>
</dbReference>
<name>A0ABM0LZZ5_SACKO</name>
<dbReference type="Gene3D" id="3.30.200.20">
    <property type="entry name" value="Phosphorylase Kinase, domain 1"/>
    <property type="match status" value="1"/>
</dbReference>
<dbReference type="CDD" id="cd10422">
    <property type="entry name" value="RNase_Ire1"/>
    <property type="match status" value="1"/>
</dbReference>
<proteinExistence type="predicted"/>
<reference evidence="18" key="1">
    <citation type="submission" date="2025-08" db="UniProtKB">
        <authorList>
            <consortium name="RefSeq"/>
        </authorList>
    </citation>
    <scope>IDENTIFICATION</scope>
    <source>
        <tissue evidence="18">Testes</tissue>
    </source>
</reference>
<feature type="domain" description="Protein kinase" evidence="15">
    <location>
        <begin position="519"/>
        <end position="775"/>
    </location>
</feature>
<dbReference type="PROSITE" id="PS51392">
    <property type="entry name" value="KEN"/>
    <property type="match status" value="1"/>
</dbReference>
<dbReference type="SMART" id="SM00580">
    <property type="entry name" value="PUG"/>
    <property type="match status" value="1"/>
</dbReference>
<dbReference type="GeneID" id="102809207"/>
<evidence type="ECO:0000256" key="11">
    <source>
        <dbReference type="ARBA" id="ARBA00023136"/>
    </source>
</evidence>
<dbReference type="InterPro" id="IPR045133">
    <property type="entry name" value="IRE1/2-like"/>
</dbReference>
<dbReference type="CDD" id="cd13982">
    <property type="entry name" value="STKc_IRE1"/>
    <property type="match status" value="1"/>
</dbReference>
<dbReference type="PROSITE" id="PS00108">
    <property type="entry name" value="PROTEIN_KINASE_ST"/>
    <property type="match status" value="1"/>
</dbReference>
<dbReference type="InterPro" id="IPR010513">
    <property type="entry name" value="KEN_dom"/>
</dbReference>
<evidence type="ECO:0000313" key="18">
    <source>
        <dbReference type="RefSeq" id="XP_006813336.1"/>
    </source>
</evidence>
<dbReference type="Gene3D" id="1.20.1440.180">
    <property type="entry name" value="KEN domain"/>
    <property type="match status" value="1"/>
</dbReference>
<keyword evidence="4" id="KW-0808">Transferase</keyword>
<keyword evidence="5 13" id="KW-0812">Transmembrane</keyword>
<evidence type="ECO:0000259" key="15">
    <source>
        <dbReference type="PROSITE" id="PS50011"/>
    </source>
</evidence>
<dbReference type="InterPro" id="IPR011009">
    <property type="entry name" value="Kinase-like_dom_sf"/>
</dbReference>
<dbReference type="PANTHER" id="PTHR13954">
    <property type="entry name" value="IRE1-RELATED"/>
    <property type="match status" value="1"/>
</dbReference>
<dbReference type="SMART" id="SM00220">
    <property type="entry name" value="S_TKc"/>
    <property type="match status" value="1"/>
</dbReference>
<feature type="transmembrane region" description="Helical" evidence="13">
    <location>
        <begin position="454"/>
        <end position="474"/>
    </location>
</feature>
<feature type="chain" id="PRO_5045512875" description="non-specific serine/threonine protein kinase" evidence="14">
    <location>
        <begin position="26"/>
        <end position="950"/>
    </location>
</feature>
<dbReference type="Pfam" id="PF00069">
    <property type="entry name" value="Pkinase"/>
    <property type="match status" value="1"/>
</dbReference>
<dbReference type="Gene3D" id="1.10.510.10">
    <property type="entry name" value="Transferase(Phosphotransferase) domain 1"/>
    <property type="match status" value="1"/>
</dbReference>
<evidence type="ECO:0000256" key="7">
    <source>
        <dbReference type="ARBA" id="ARBA00022741"/>
    </source>
</evidence>
<evidence type="ECO:0000256" key="5">
    <source>
        <dbReference type="ARBA" id="ARBA00022692"/>
    </source>
</evidence>
<keyword evidence="10 13" id="KW-1133">Transmembrane helix</keyword>
<evidence type="ECO:0000256" key="8">
    <source>
        <dbReference type="ARBA" id="ARBA00022777"/>
    </source>
</evidence>
<evidence type="ECO:0000256" key="1">
    <source>
        <dbReference type="ARBA" id="ARBA00004479"/>
    </source>
</evidence>
<evidence type="ECO:0000256" key="2">
    <source>
        <dbReference type="ARBA" id="ARBA00012513"/>
    </source>
</evidence>
<dbReference type="Pfam" id="PF06479">
    <property type="entry name" value="Ribonuc_2-5A"/>
    <property type="match status" value="1"/>
</dbReference>
<keyword evidence="11 13" id="KW-0472">Membrane</keyword>
<evidence type="ECO:0000256" key="3">
    <source>
        <dbReference type="ARBA" id="ARBA00022527"/>
    </source>
</evidence>
<keyword evidence="17" id="KW-1185">Reference proteome</keyword>
<dbReference type="InterPro" id="IPR011047">
    <property type="entry name" value="Quinoprotein_ADH-like_sf"/>
</dbReference>
<dbReference type="InterPro" id="IPR000719">
    <property type="entry name" value="Prot_kinase_dom"/>
</dbReference>
<dbReference type="Gene3D" id="2.130.10.10">
    <property type="entry name" value="YVTN repeat-like/Quinoprotein amine dehydrogenase"/>
    <property type="match status" value="1"/>
</dbReference>
<evidence type="ECO:0000256" key="10">
    <source>
        <dbReference type="ARBA" id="ARBA00022989"/>
    </source>
</evidence>
<accession>A0ABM0LZZ5</accession>
<sequence>MQWLCRHLLTTILVFFAFEIRVGTADKKNTGRLTIPYVGQESVLLVSTLDGRMHAVNKNTGITLWTLKEDPVLKVPSEYARGPSFLPDPKDGSLYALGTEGLKKLPFTIPELVSAAPCKSTDGLLYTGRKTDIWIAVDPLTGEKQQTLTMDGSDTTCPSSGSASLYLGRTEYTITMFDSTTREKRWNVTFMDYSSHVATDNSKYDLFHFSSSSDGQLVTLNRKSGDILWDGNYGSPVVAMYSLEHEGLRKVAVSNVASETLNHLTADHAAGSVWKDRFLGTTEDTHLYPTLYIGQYEHGLYALPSMVEQNTVPVIPRNLGVPLIEGPVPSGSTPSSMSIVPTPSYQDDTVLVSAYTVDIPETTNEPHPVILGYHEIPESIGKELQIIHIKHPTVSIIRPPHFSHLPTPPLPDTTDENETNGDEKPTTNIPSGREVQGTNRDVPDRTYRIVDNDALVIGVFIALLGGLVIIIFLARRPVIVMSSSTGSRQFSSGGNPSSYHQNNDTAIPEGFVQVGKIIFNPKKVLGQGCEGTFVFRGRFDNRDVAVKRILPDCFNFADREVDLLRESDEHPHVIRYFCTEEDKQFRYIALELCAATLANYVMNNSFDKQLLEPVDVLHQAMDGLTYLHSLDIVHRDIKPHNVLISMPNAHGKVKAMISDFGLCKKLAAGRHSFSRRSGAAGTEGWIAPEMLSEEARTTTAVDIFSSGCVFYYVLSKGKHPFGDSLHRQANILSAEYNLDMLNQDDHTSRQLISHMLNQDPTQRPAANTILKHPFFWCLEKQLAFFQDVSDRIEKLPLDDSVVIELEKNGKEVVKYDWRSNITQELQSDLRKFRTYRGNSVRDLLRAMRNKKHHYRELPEEVKQSLGTVPDEFMYYFTSRFPKLLLHTYNAMKCCRNERLFRLYYVQDDELHNNSLMEVEKTVLKELETDFIKEKQMQNTGAHDTVNDDAV</sequence>
<keyword evidence="3" id="KW-0723">Serine/threonine-protein kinase</keyword>
<dbReference type="EC" id="2.7.11.1" evidence="2"/>
<evidence type="ECO:0000259" key="16">
    <source>
        <dbReference type="PROSITE" id="PS51392"/>
    </source>
</evidence>
<dbReference type="PANTHER" id="PTHR13954:SF6">
    <property type="entry name" value="NON-SPECIFIC SERINE_THREONINE PROTEIN KINASE"/>
    <property type="match status" value="1"/>
</dbReference>
<dbReference type="SUPFAM" id="SSF50998">
    <property type="entry name" value="Quinoprotein alcohol dehydrogenase-like"/>
    <property type="match status" value="1"/>
</dbReference>
<evidence type="ECO:0000256" key="6">
    <source>
        <dbReference type="ARBA" id="ARBA00022729"/>
    </source>
</evidence>
<organism evidence="17 18">
    <name type="scientific">Saccoglossus kowalevskii</name>
    <name type="common">Acorn worm</name>
    <dbReference type="NCBI Taxonomy" id="10224"/>
    <lineage>
        <taxon>Eukaryota</taxon>
        <taxon>Metazoa</taxon>
        <taxon>Hemichordata</taxon>
        <taxon>Enteropneusta</taxon>
        <taxon>Harrimaniidae</taxon>
        <taxon>Saccoglossus</taxon>
    </lineage>
</organism>
<evidence type="ECO:0000256" key="14">
    <source>
        <dbReference type="SAM" id="SignalP"/>
    </source>
</evidence>
<feature type="signal peptide" evidence="14">
    <location>
        <begin position="1"/>
        <end position="25"/>
    </location>
</feature>
<keyword evidence="8" id="KW-0418">Kinase</keyword>
<protein>
    <recommendedName>
        <fullName evidence="2">non-specific serine/threonine protein kinase</fullName>
        <ecNumber evidence="2">2.7.11.1</ecNumber>
    </recommendedName>
</protein>